<organism evidence="2 3">
    <name type="scientific">Eumeta variegata</name>
    <name type="common">Bagworm moth</name>
    <name type="synonym">Eumeta japonica</name>
    <dbReference type="NCBI Taxonomy" id="151549"/>
    <lineage>
        <taxon>Eukaryota</taxon>
        <taxon>Metazoa</taxon>
        <taxon>Ecdysozoa</taxon>
        <taxon>Arthropoda</taxon>
        <taxon>Hexapoda</taxon>
        <taxon>Insecta</taxon>
        <taxon>Pterygota</taxon>
        <taxon>Neoptera</taxon>
        <taxon>Endopterygota</taxon>
        <taxon>Lepidoptera</taxon>
        <taxon>Glossata</taxon>
        <taxon>Ditrysia</taxon>
        <taxon>Tineoidea</taxon>
        <taxon>Psychidae</taxon>
        <taxon>Oiketicinae</taxon>
        <taxon>Eumeta</taxon>
    </lineage>
</organism>
<dbReference type="InterPro" id="IPR036728">
    <property type="entry name" value="PBP_GOBP_sf"/>
</dbReference>
<evidence type="ECO:0000313" key="3">
    <source>
        <dbReference type="Proteomes" id="UP000299102"/>
    </source>
</evidence>
<dbReference type="Gene3D" id="1.10.238.20">
    <property type="entry name" value="Pheromone/general odorant binding protein domain"/>
    <property type="match status" value="3"/>
</dbReference>
<dbReference type="EMBL" id="BGZK01000251">
    <property type="protein sequence ID" value="GBP31817.1"/>
    <property type="molecule type" value="Genomic_DNA"/>
</dbReference>
<dbReference type="GO" id="GO:0005549">
    <property type="term" value="F:odorant binding"/>
    <property type="evidence" value="ECO:0007669"/>
    <property type="project" value="InterPro"/>
</dbReference>
<gene>
    <name evidence="2" type="ORF">EVAR_81583_1</name>
</gene>
<sequence>MQPLVWPATWRELSSGNVFQFGEGSACNYASDSKADPYVELKQKYASVLMQCVDTYPVTADELAQLKDKRMPDGDAAKCLFACAYKNTGMVRRILCEVLITQQLARHLVLNSLRQLRVTQEQMDEHGRLSLDGVYNVSEQIYGEQPDKMKIVLDFLEACEYVNDVDVSDGDKGCDRAALIFKCSAEKAPEALTDEEIKEQFTKYVMKCTKDYPVEMSELMQLQKFVVPTDKTSKCLLACAYKKAGLINDKGLYDLEKAYKVAEENKNGDEKRFENGKKLAELCAKENEKPVTDGEKGCDRAALIFKCVTQNAPKAPKRNRSARHEPVCMPISLTLSLALSLALRRLTVLEWKGRVPFTFMSVSLALRRATMPEWKGRVPLTRSHCERIT</sequence>
<dbReference type="OrthoDB" id="8178339at2759"/>
<dbReference type="Proteomes" id="UP000299102">
    <property type="component" value="Unassembled WGS sequence"/>
</dbReference>
<keyword evidence="1" id="KW-0732">Signal</keyword>
<keyword evidence="3" id="KW-1185">Reference proteome</keyword>
<dbReference type="GO" id="GO:0005615">
    <property type="term" value="C:extracellular space"/>
    <property type="evidence" value="ECO:0007669"/>
    <property type="project" value="TreeGrafter"/>
</dbReference>
<dbReference type="Pfam" id="PF01395">
    <property type="entry name" value="PBP_GOBP"/>
    <property type="match status" value="2"/>
</dbReference>
<evidence type="ECO:0000256" key="1">
    <source>
        <dbReference type="ARBA" id="ARBA00022729"/>
    </source>
</evidence>
<dbReference type="AlphaFoldDB" id="A0A4C1V0P2"/>
<dbReference type="GO" id="GO:0007608">
    <property type="term" value="P:sensory perception of smell"/>
    <property type="evidence" value="ECO:0007669"/>
    <property type="project" value="TreeGrafter"/>
</dbReference>
<dbReference type="SUPFAM" id="SSF47565">
    <property type="entry name" value="Insect pheromone/odorant-binding proteins"/>
    <property type="match status" value="3"/>
</dbReference>
<proteinExistence type="predicted"/>
<evidence type="ECO:0000313" key="2">
    <source>
        <dbReference type="EMBL" id="GBP31817.1"/>
    </source>
</evidence>
<dbReference type="SMART" id="SM00708">
    <property type="entry name" value="PhBP"/>
    <property type="match status" value="1"/>
</dbReference>
<evidence type="ECO:0008006" key="4">
    <source>
        <dbReference type="Google" id="ProtNLM"/>
    </source>
</evidence>
<protein>
    <recommendedName>
        <fullName evidence="4">Odorant-binding protein</fullName>
    </recommendedName>
</protein>
<dbReference type="CDD" id="cd23992">
    <property type="entry name" value="PBP_GOBP"/>
    <property type="match status" value="2"/>
</dbReference>
<name>A0A4C1V0P2_EUMVA</name>
<accession>A0A4C1V0P2</accession>
<dbReference type="InterPro" id="IPR006170">
    <property type="entry name" value="PBP/GOBP"/>
</dbReference>
<comment type="caution">
    <text evidence="2">The sequence shown here is derived from an EMBL/GenBank/DDBJ whole genome shotgun (WGS) entry which is preliminary data.</text>
</comment>
<dbReference type="PANTHER" id="PTHR11857">
    <property type="entry name" value="ODORANT BINDING PROTEIN-RELATED"/>
    <property type="match status" value="1"/>
</dbReference>
<reference evidence="2 3" key="1">
    <citation type="journal article" date="2019" name="Commun. Biol.">
        <title>The bagworm genome reveals a unique fibroin gene that provides high tensile strength.</title>
        <authorList>
            <person name="Kono N."/>
            <person name="Nakamura H."/>
            <person name="Ohtoshi R."/>
            <person name="Tomita M."/>
            <person name="Numata K."/>
            <person name="Arakawa K."/>
        </authorList>
    </citation>
    <scope>NUCLEOTIDE SEQUENCE [LARGE SCALE GENOMIC DNA]</scope>
</reference>